<evidence type="ECO:0000313" key="2">
    <source>
        <dbReference type="EMBL" id="MDG3585863.1"/>
    </source>
</evidence>
<gene>
    <name evidence="2" type="ORF">OSR52_08265</name>
</gene>
<sequence>MKLKPLFLFLLIVYGAIYSGFSQETQQKVSRDTLQIDEAAPLSRRHYSEDFKEAYNSDAYQYETTSKPNGWFARFKAWLIDLVGRLFAIENQVEAGRLTTIISRVFYFLVVLAVIYFIVKAVLNKEGRWVFGKRSDKKTIQFEDVESNIYKTDFNTLIAEATATKNYRLAIRYYYLWLLKELSEKEFIEYDVEKTNSDYFNELQNEELKSKFSYASYLYNYIWYGEFSIQAEQYNTASNRFENFIKNIKK</sequence>
<dbReference type="RefSeq" id="WP_277898885.1">
    <property type="nucleotide sequence ID" value="NZ_JAPMUA010000002.1"/>
</dbReference>
<protein>
    <submittedName>
        <fullName evidence="2">DUF4129 domain-containing protein</fullName>
    </submittedName>
</protein>
<keyword evidence="1" id="KW-0472">Membrane</keyword>
<keyword evidence="1" id="KW-1133">Transmembrane helix</keyword>
<organism evidence="2 3">
    <name type="scientific">Galbibacter pacificus</name>
    <dbReference type="NCBI Taxonomy" id="2996052"/>
    <lineage>
        <taxon>Bacteria</taxon>
        <taxon>Pseudomonadati</taxon>
        <taxon>Bacteroidota</taxon>
        <taxon>Flavobacteriia</taxon>
        <taxon>Flavobacteriales</taxon>
        <taxon>Flavobacteriaceae</taxon>
        <taxon>Galbibacter</taxon>
    </lineage>
</organism>
<dbReference type="Proteomes" id="UP001153642">
    <property type="component" value="Unassembled WGS sequence"/>
</dbReference>
<dbReference type="EMBL" id="JAPMUA010000002">
    <property type="protein sequence ID" value="MDG3585863.1"/>
    <property type="molecule type" value="Genomic_DNA"/>
</dbReference>
<keyword evidence="1" id="KW-0812">Transmembrane</keyword>
<evidence type="ECO:0000256" key="1">
    <source>
        <dbReference type="SAM" id="Phobius"/>
    </source>
</evidence>
<accession>A0ABT6FRI0</accession>
<name>A0ABT6FRI0_9FLAO</name>
<proteinExistence type="predicted"/>
<keyword evidence="3" id="KW-1185">Reference proteome</keyword>
<feature type="transmembrane region" description="Helical" evidence="1">
    <location>
        <begin position="105"/>
        <end position="123"/>
    </location>
</feature>
<reference evidence="2" key="1">
    <citation type="submission" date="2022-11" db="EMBL/GenBank/DDBJ databases">
        <title>High-quality draft genome sequence of Galbibacter sp. strain CMA-7.</title>
        <authorList>
            <person name="Wei L."/>
            <person name="Dong C."/>
            <person name="Shao Z."/>
        </authorList>
    </citation>
    <scope>NUCLEOTIDE SEQUENCE</scope>
    <source>
        <strain evidence="2">CMA-7</strain>
    </source>
</reference>
<comment type="caution">
    <text evidence="2">The sequence shown here is derived from an EMBL/GenBank/DDBJ whole genome shotgun (WGS) entry which is preliminary data.</text>
</comment>
<evidence type="ECO:0000313" key="3">
    <source>
        <dbReference type="Proteomes" id="UP001153642"/>
    </source>
</evidence>